<dbReference type="GO" id="GO:0005737">
    <property type="term" value="C:cytoplasm"/>
    <property type="evidence" value="ECO:0007669"/>
    <property type="project" value="TreeGrafter"/>
</dbReference>
<protein>
    <submittedName>
        <fullName evidence="3">Uncharacterized protein</fullName>
    </submittedName>
</protein>
<dbReference type="Pfam" id="PF01112">
    <property type="entry name" value="Asparaginase_2"/>
    <property type="match status" value="1"/>
</dbReference>
<dbReference type="KEGG" id="pgu:PGUG_02796"/>
<evidence type="ECO:0000256" key="1">
    <source>
        <dbReference type="PIRSR" id="PIRSR600246-1"/>
    </source>
</evidence>
<feature type="site" description="Cleavage; by autolysis" evidence="2">
    <location>
        <begin position="188"/>
        <end position="189"/>
    </location>
</feature>
<reference evidence="3 4" key="1">
    <citation type="journal article" date="2009" name="Nature">
        <title>Evolution of pathogenicity and sexual reproduction in eight Candida genomes.</title>
        <authorList>
            <person name="Butler G."/>
            <person name="Rasmussen M.D."/>
            <person name="Lin M.F."/>
            <person name="Santos M.A."/>
            <person name="Sakthikumar S."/>
            <person name="Munro C.A."/>
            <person name="Rheinbay E."/>
            <person name="Grabherr M."/>
            <person name="Forche A."/>
            <person name="Reedy J.L."/>
            <person name="Agrafioti I."/>
            <person name="Arnaud M.B."/>
            <person name="Bates S."/>
            <person name="Brown A.J."/>
            <person name="Brunke S."/>
            <person name="Costanzo M.C."/>
            <person name="Fitzpatrick D.A."/>
            <person name="de Groot P.W."/>
            <person name="Harris D."/>
            <person name="Hoyer L.L."/>
            <person name="Hube B."/>
            <person name="Klis F.M."/>
            <person name="Kodira C."/>
            <person name="Lennard N."/>
            <person name="Logue M.E."/>
            <person name="Martin R."/>
            <person name="Neiman A.M."/>
            <person name="Nikolaou E."/>
            <person name="Quail M.A."/>
            <person name="Quinn J."/>
            <person name="Santos M.C."/>
            <person name="Schmitzberger F.F."/>
            <person name="Sherlock G."/>
            <person name="Shah P."/>
            <person name="Silverstein K.A."/>
            <person name="Skrzypek M.S."/>
            <person name="Soll D."/>
            <person name="Staggs R."/>
            <person name="Stansfield I."/>
            <person name="Stumpf M.P."/>
            <person name="Sudbery P.E."/>
            <person name="Srikantha T."/>
            <person name="Zeng Q."/>
            <person name="Berman J."/>
            <person name="Berriman M."/>
            <person name="Heitman J."/>
            <person name="Gow N.A."/>
            <person name="Lorenz M.C."/>
            <person name="Birren B.W."/>
            <person name="Kellis M."/>
            <person name="Cuomo C.A."/>
        </authorList>
    </citation>
    <scope>NUCLEOTIDE SEQUENCE [LARGE SCALE GENOMIC DNA]</scope>
    <source>
        <strain evidence="4">ATCC 6260 / CBS 566 / DSM 6381 / JCM 1539 / NBRC 10279 / NRRL Y-324</strain>
    </source>
</reference>
<dbReference type="Gene3D" id="3.60.20.30">
    <property type="entry name" value="(Glycosyl)asparaginase"/>
    <property type="match status" value="1"/>
</dbReference>
<sequence>MLVVHIGAGNHSRSRDSEYKKILQNALRSKSYNAAAIALEEPSLTNTGCGSSLNMDGKVECDASIIRANINENKIEVRVAAHNIQHKTPTLALLNGLDALTREYSARYGLWGLSAPVVFDYGAIALRFGSKTHSQNELVDGSKRKVFELYRERMEKKGEDTKVRKNLQENVQDSVQDSVQVPVQSVQDTVGLIHLTEEILTVSSSSGGNFFKLPGRIGCAGIVGAATAVRFFGSWCISCLCSGNGDDIIQMNLAATIAGRFEDPDTFGFSLVSYIKEAAISLPLQAQDIHGDNIIYVGVLCVLRNISTGETRLAYCHSTESFYFGYMKDKPHTVLSRSRAGVFVQGEYRI</sequence>
<dbReference type="GO" id="GO:0004298">
    <property type="term" value="F:threonine-type endopeptidase activity"/>
    <property type="evidence" value="ECO:0007669"/>
    <property type="project" value="TreeGrafter"/>
</dbReference>
<dbReference type="GO" id="GO:0051604">
    <property type="term" value="P:protein maturation"/>
    <property type="evidence" value="ECO:0007669"/>
    <property type="project" value="TreeGrafter"/>
</dbReference>
<feature type="active site" description="Nucleophile" evidence="1">
    <location>
        <position position="189"/>
    </location>
</feature>
<dbReference type="AlphaFoldDB" id="A5DHP5"/>
<proteinExistence type="predicted"/>
<dbReference type="HOGENOM" id="CLU_021603_5_1_1"/>
<evidence type="ECO:0000256" key="2">
    <source>
        <dbReference type="PIRSR" id="PIRSR600246-3"/>
    </source>
</evidence>
<dbReference type="GeneID" id="5127343"/>
<dbReference type="InterPro" id="IPR029055">
    <property type="entry name" value="Ntn_hydrolases_N"/>
</dbReference>
<dbReference type="eggNOG" id="KOG1592">
    <property type="taxonomic scope" value="Eukaryota"/>
</dbReference>
<organism evidence="3 4">
    <name type="scientific">Meyerozyma guilliermondii (strain ATCC 6260 / CBS 566 / DSM 6381 / JCM 1539 / NBRC 10279 / NRRL Y-324)</name>
    <name type="common">Yeast</name>
    <name type="synonym">Candida guilliermondii</name>
    <dbReference type="NCBI Taxonomy" id="294746"/>
    <lineage>
        <taxon>Eukaryota</taxon>
        <taxon>Fungi</taxon>
        <taxon>Dikarya</taxon>
        <taxon>Ascomycota</taxon>
        <taxon>Saccharomycotina</taxon>
        <taxon>Pichiomycetes</taxon>
        <taxon>Debaryomycetaceae</taxon>
        <taxon>Meyerozyma</taxon>
    </lineage>
</organism>
<dbReference type="PANTHER" id="PTHR10188:SF8">
    <property type="entry name" value="THREONINE ASPARTASE 1"/>
    <property type="match status" value="1"/>
</dbReference>
<dbReference type="RefSeq" id="XP_001485067.2">
    <property type="nucleotide sequence ID" value="XM_001485017.1"/>
</dbReference>
<evidence type="ECO:0000313" key="4">
    <source>
        <dbReference type="Proteomes" id="UP000001997"/>
    </source>
</evidence>
<keyword evidence="4" id="KW-1185">Reference proteome</keyword>
<dbReference type="SUPFAM" id="SSF56235">
    <property type="entry name" value="N-terminal nucleophile aminohydrolases (Ntn hydrolases)"/>
    <property type="match status" value="1"/>
</dbReference>
<dbReference type="InParanoid" id="A5DHP5"/>
<accession>A5DHP5</accession>
<dbReference type="EMBL" id="CH408157">
    <property type="protein sequence ID" value="EDK38698.2"/>
    <property type="molecule type" value="Genomic_DNA"/>
</dbReference>
<dbReference type="OMA" id="WEIANNI"/>
<dbReference type="PANTHER" id="PTHR10188">
    <property type="entry name" value="L-ASPARAGINASE"/>
    <property type="match status" value="1"/>
</dbReference>
<name>A5DHP5_PICGU</name>
<gene>
    <name evidence="3" type="ORF">PGUG_02796</name>
</gene>
<dbReference type="Proteomes" id="UP000001997">
    <property type="component" value="Unassembled WGS sequence"/>
</dbReference>
<dbReference type="STRING" id="294746.A5DHP5"/>
<evidence type="ECO:0000313" key="3">
    <source>
        <dbReference type="EMBL" id="EDK38698.2"/>
    </source>
</evidence>
<dbReference type="InterPro" id="IPR000246">
    <property type="entry name" value="Peptidase_T2"/>
</dbReference>
<dbReference type="OrthoDB" id="77601at2759"/>